<dbReference type="EMBL" id="BTGB01000001">
    <property type="protein sequence ID" value="GMM44651.1"/>
    <property type="molecule type" value="Genomic_DNA"/>
</dbReference>
<keyword evidence="2" id="KW-1185">Reference proteome</keyword>
<organism evidence="1 2">
    <name type="scientific">Pichia kluyveri</name>
    <name type="common">Yeast</name>
    <dbReference type="NCBI Taxonomy" id="36015"/>
    <lineage>
        <taxon>Eukaryota</taxon>
        <taxon>Fungi</taxon>
        <taxon>Dikarya</taxon>
        <taxon>Ascomycota</taxon>
        <taxon>Saccharomycotina</taxon>
        <taxon>Pichiomycetes</taxon>
        <taxon>Pichiales</taxon>
        <taxon>Pichiaceae</taxon>
        <taxon>Pichia</taxon>
    </lineage>
</organism>
<accession>A0AAV5R1Z0</accession>
<evidence type="ECO:0000313" key="1">
    <source>
        <dbReference type="EMBL" id="GMM44651.1"/>
    </source>
</evidence>
<protein>
    <submittedName>
        <fullName evidence="1">Uncharacterized protein</fullName>
    </submittedName>
</protein>
<dbReference type="AlphaFoldDB" id="A0AAV5R1Z0"/>
<sequence>MNEAFKRFDEYIWKYAYIYLKYGQLEIHNLSNIAIFSNKINKYFEMIESEVIGGVNSTRVQSIMSKNGFSEGITRYRDMISDDRIDGSPNKRVRIDKAGTVDKDDKDHDNDKYPEEFVRGIF</sequence>
<proteinExistence type="predicted"/>
<dbReference type="Proteomes" id="UP001378960">
    <property type="component" value="Unassembled WGS sequence"/>
</dbReference>
<name>A0AAV5R1Z0_PICKL</name>
<comment type="caution">
    <text evidence="1">The sequence shown here is derived from an EMBL/GenBank/DDBJ whole genome shotgun (WGS) entry which is preliminary data.</text>
</comment>
<gene>
    <name evidence="1" type="ORF">DAPK24_012260</name>
</gene>
<reference evidence="1 2" key="1">
    <citation type="journal article" date="2023" name="Elife">
        <title>Identification of key yeast species and microbe-microbe interactions impacting larval growth of Drosophila in the wild.</title>
        <authorList>
            <person name="Mure A."/>
            <person name="Sugiura Y."/>
            <person name="Maeda R."/>
            <person name="Honda K."/>
            <person name="Sakurai N."/>
            <person name="Takahashi Y."/>
            <person name="Watada M."/>
            <person name="Katoh T."/>
            <person name="Gotoh A."/>
            <person name="Gotoh Y."/>
            <person name="Taniguchi I."/>
            <person name="Nakamura K."/>
            <person name="Hayashi T."/>
            <person name="Katayama T."/>
            <person name="Uemura T."/>
            <person name="Hattori Y."/>
        </authorList>
    </citation>
    <scope>NUCLEOTIDE SEQUENCE [LARGE SCALE GENOMIC DNA]</scope>
    <source>
        <strain evidence="1 2">PK-24</strain>
    </source>
</reference>
<evidence type="ECO:0000313" key="2">
    <source>
        <dbReference type="Proteomes" id="UP001378960"/>
    </source>
</evidence>